<reference evidence="2 3" key="1">
    <citation type="submission" date="2007-06" db="EMBL/GenBank/DDBJ databases">
        <title>The Genome Sequence of Coccidioides posadasii RMSCC_3488.</title>
        <authorList>
            <consortium name="Coccidioides Genome Resources Consortium"/>
            <consortium name="The Broad Institute Genome Sequencing Platform"/>
            <person name="Henn M.R."/>
            <person name="Sykes S."/>
            <person name="Young S."/>
            <person name="Jaffe D."/>
            <person name="Berlin A."/>
            <person name="Alvarez P."/>
            <person name="Butler J."/>
            <person name="Gnerre S."/>
            <person name="Grabherr M."/>
            <person name="Mauceli E."/>
            <person name="Brockman W."/>
            <person name="Kodira C."/>
            <person name="Alvarado L."/>
            <person name="Zeng Q."/>
            <person name="Crawford M."/>
            <person name="Antoine C."/>
            <person name="Devon K."/>
            <person name="Galgiani J."/>
            <person name="Orsborn K."/>
            <person name="Lewis M.L."/>
            <person name="Nusbaum C."/>
            <person name="Galagan J."/>
            <person name="Birren B."/>
        </authorList>
    </citation>
    <scope>NUCLEOTIDE SEQUENCE [LARGE SCALE GENOMIC DNA]</scope>
    <source>
        <strain evidence="2 3">RMSCC 3488</strain>
    </source>
</reference>
<proteinExistence type="predicted"/>
<protein>
    <submittedName>
        <fullName evidence="2">Uncharacterized protein</fullName>
    </submittedName>
</protein>
<dbReference type="VEuPathDB" id="FungiDB:CPAG_00604"/>
<feature type="region of interest" description="Disordered" evidence="1">
    <location>
        <begin position="83"/>
        <end position="105"/>
    </location>
</feature>
<accession>A0A0J6HZ45</accession>
<sequence length="143" mass="15771">MKPGGSLHLFEAFSRPQSPVNQPSPPFYAEAPNPSFLIYTEHTSAMGFMFSVSQAKTSSRGTSPKGRRKRKFRVPLISVPSFSSPFTARRNGPRPNHVKAAPNKRAKGKFVDLRVGVDVGDVYFSANGNRSSETIQVVQLCMR</sequence>
<dbReference type="EMBL" id="DS268109">
    <property type="protein sequence ID" value="KMM64252.1"/>
    <property type="molecule type" value="Genomic_DNA"/>
</dbReference>
<reference evidence="3" key="3">
    <citation type="journal article" date="2010" name="Genome Res.">
        <title>Population genomic sequencing of Coccidioides fungi reveals recent hybridization and transposon control.</title>
        <authorList>
            <person name="Neafsey D.E."/>
            <person name="Barker B.M."/>
            <person name="Sharpton T.J."/>
            <person name="Stajich J.E."/>
            <person name="Park D.J."/>
            <person name="Whiston E."/>
            <person name="Hung C.-Y."/>
            <person name="McMahan C."/>
            <person name="White J."/>
            <person name="Sykes S."/>
            <person name="Heiman D."/>
            <person name="Young S."/>
            <person name="Zeng Q."/>
            <person name="Abouelleil A."/>
            <person name="Aftuck L."/>
            <person name="Bessette D."/>
            <person name="Brown A."/>
            <person name="FitzGerald M."/>
            <person name="Lui A."/>
            <person name="Macdonald J.P."/>
            <person name="Priest M."/>
            <person name="Orbach M.J."/>
            <person name="Galgiani J.N."/>
            <person name="Kirkland T.N."/>
            <person name="Cole G.T."/>
            <person name="Birren B.W."/>
            <person name="Henn M.R."/>
            <person name="Taylor J.W."/>
            <person name="Rounsley S.D."/>
        </authorList>
    </citation>
    <scope>NUCLEOTIDE SEQUENCE [LARGE SCALE GENOMIC DNA]</scope>
    <source>
        <strain evidence="3">RMSCC 3488</strain>
    </source>
</reference>
<name>A0A0J6HZ45_COCPO</name>
<organism evidence="2 3">
    <name type="scientific">Coccidioides posadasii RMSCC 3488</name>
    <dbReference type="NCBI Taxonomy" id="454284"/>
    <lineage>
        <taxon>Eukaryota</taxon>
        <taxon>Fungi</taxon>
        <taxon>Dikarya</taxon>
        <taxon>Ascomycota</taxon>
        <taxon>Pezizomycotina</taxon>
        <taxon>Eurotiomycetes</taxon>
        <taxon>Eurotiomycetidae</taxon>
        <taxon>Onygenales</taxon>
        <taxon>Onygenaceae</taxon>
        <taxon>Coccidioides</taxon>
    </lineage>
</organism>
<dbReference type="Proteomes" id="UP000054567">
    <property type="component" value="Unassembled WGS sequence"/>
</dbReference>
<evidence type="ECO:0000256" key="1">
    <source>
        <dbReference type="SAM" id="MobiDB-lite"/>
    </source>
</evidence>
<gene>
    <name evidence="2" type="ORF">CPAG_00604</name>
</gene>
<reference evidence="3" key="2">
    <citation type="journal article" date="2009" name="Genome Res.">
        <title>Comparative genomic analyses of the human fungal pathogens Coccidioides and their relatives.</title>
        <authorList>
            <person name="Sharpton T.J."/>
            <person name="Stajich J.E."/>
            <person name="Rounsley S.D."/>
            <person name="Gardner M.J."/>
            <person name="Wortman J.R."/>
            <person name="Jordar V.S."/>
            <person name="Maiti R."/>
            <person name="Kodira C.D."/>
            <person name="Neafsey D.E."/>
            <person name="Zeng Q."/>
            <person name="Hung C.-Y."/>
            <person name="McMahan C."/>
            <person name="Muszewska A."/>
            <person name="Grynberg M."/>
            <person name="Mandel M.A."/>
            <person name="Kellner E.M."/>
            <person name="Barker B.M."/>
            <person name="Galgiani J.N."/>
            <person name="Orbach M.J."/>
            <person name="Kirkland T.N."/>
            <person name="Cole G.T."/>
            <person name="Henn M.R."/>
            <person name="Birren B.W."/>
            <person name="Taylor J.W."/>
        </authorList>
    </citation>
    <scope>NUCLEOTIDE SEQUENCE [LARGE SCALE GENOMIC DNA]</scope>
    <source>
        <strain evidence="3">RMSCC 3488</strain>
    </source>
</reference>
<evidence type="ECO:0000313" key="2">
    <source>
        <dbReference type="EMBL" id="KMM64252.1"/>
    </source>
</evidence>
<dbReference type="AlphaFoldDB" id="A0A0J6HZ45"/>
<evidence type="ECO:0000313" key="3">
    <source>
        <dbReference type="Proteomes" id="UP000054567"/>
    </source>
</evidence>